<organism evidence="2 3">
    <name type="scientific">Aliivibrio sifiae</name>
    <dbReference type="NCBI Taxonomy" id="566293"/>
    <lineage>
        <taxon>Bacteria</taxon>
        <taxon>Pseudomonadati</taxon>
        <taxon>Pseudomonadota</taxon>
        <taxon>Gammaproteobacteria</taxon>
        <taxon>Vibrionales</taxon>
        <taxon>Vibrionaceae</taxon>
        <taxon>Aliivibrio</taxon>
    </lineage>
</organism>
<keyword evidence="1" id="KW-1133">Transmembrane helix</keyword>
<dbReference type="EMBL" id="MSCP01000002">
    <property type="protein sequence ID" value="PQJ87031.1"/>
    <property type="molecule type" value="Genomic_DNA"/>
</dbReference>
<feature type="transmembrane region" description="Helical" evidence="1">
    <location>
        <begin position="130"/>
        <end position="148"/>
    </location>
</feature>
<reference evidence="2 3" key="1">
    <citation type="submission" date="2016-12" db="EMBL/GenBank/DDBJ databases">
        <title>Diversity of luminous bacteria.</title>
        <authorList>
            <person name="Yoshizawa S."/>
            <person name="Kogure K."/>
        </authorList>
    </citation>
    <scope>NUCLEOTIDE SEQUENCE [LARGE SCALE GENOMIC DNA]</scope>
    <source>
        <strain evidence="2 3">NBRC 105001</strain>
    </source>
</reference>
<dbReference type="NCBIfam" id="TIGR03368">
    <property type="entry name" value="cellulose_yhjU"/>
    <property type="match status" value="1"/>
</dbReference>
<evidence type="ECO:0008006" key="4">
    <source>
        <dbReference type="Google" id="ProtNLM"/>
    </source>
</evidence>
<dbReference type="OrthoDB" id="6965261at2"/>
<protein>
    <recommendedName>
        <fullName evidence="4">Cellulose biosynthesis protein BcsG</fullName>
    </recommendedName>
</protein>
<proteinExistence type="predicted"/>
<sequence length="541" mass="60440">MKTNTLQQPLYGLGWWNIYFIIKIGLFTQGIISFHPLENFAFVAFLLLPLKPKSLKTIRQCIAIPLGLWLMHFDSFLPPLDRLWSQIGQLLQFNLSYLIELMGRFISPQALLGLFVLIFAYYFLNQVFRISVFVILTLVYISLPQGVFNSQPEGSVIAQQPIITQTTAPSASSVDESGPVNDAVLNQARDLFFRNEAQRKVSFPTAAPSAKFDLLFLSICSVAWDDIEIAGLENHPLFKEFDVMFDNFSAATSYSGPAVIRLLRASCGQETHQELFSAPSSKQCFLFDNLAKLGFQENLLLNHDGKFDDFLGLLKEDGDLQAPLMSQAGLEQYQSAFDGSPIYRDKDVLTRWLGNREKSQDGPTVALYNTISLHDGNRIIKASGKVGLVSYKLRLKNLLDDLYGFFQTLKASKRNVVVMLVPEHGAGMRGDKMQIAGMREIPSSTIVHTPVGMKIFGENISRTGDTVHINAASSYLAVSTLVSRILEQDIYSKTTFDPKTLTQGLPKTKMVAQNSGTTVMKYNNKPYVSLDGSTWSEYPTK</sequence>
<keyword evidence="1" id="KW-0472">Membrane</keyword>
<feature type="transmembrane region" description="Helical" evidence="1">
    <location>
        <begin position="97"/>
        <end position="123"/>
    </location>
</feature>
<evidence type="ECO:0000313" key="3">
    <source>
        <dbReference type="Proteomes" id="UP000239273"/>
    </source>
</evidence>
<name>A0A2S7X6S5_9GAMM</name>
<evidence type="ECO:0000313" key="2">
    <source>
        <dbReference type="EMBL" id="PQJ87031.1"/>
    </source>
</evidence>
<comment type="caution">
    <text evidence="2">The sequence shown here is derived from an EMBL/GenBank/DDBJ whole genome shotgun (WGS) entry which is preliminary data.</text>
</comment>
<feature type="transmembrane region" description="Helical" evidence="1">
    <location>
        <begin position="20"/>
        <end position="48"/>
    </location>
</feature>
<evidence type="ECO:0000256" key="1">
    <source>
        <dbReference type="SAM" id="Phobius"/>
    </source>
</evidence>
<keyword evidence="1" id="KW-0812">Transmembrane</keyword>
<dbReference type="Proteomes" id="UP000239273">
    <property type="component" value="Unassembled WGS sequence"/>
</dbReference>
<gene>
    <name evidence="2" type="ORF">BTO23_12940</name>
</gene>
<dbReference type="InterPro" id="IPR017744">
    <property type="entry name" value="BcsG"/>
</dbReference>
<dbReference type="Pfam" id="PF11658">
    <property type="entry name" value="CBP_BcsG"/>
    <property type="match status" value="1"/>
</dbReference>
<accession>A0A2S7X6S5</accession>
<dbReference type="AlphaFoldDB" id="A0A2S7X6S5"/>
<dbReference type="RefSeq" id="WP_060992163.1">
    <property type="nucleotide sequence ID" value="NZ_BSOU01000002.1"/>
</dbReference>